<reference evidence="2" key="1">
    <citation type="submission" date="2023-07" db="EMBL/GenBank/DDBJ databases">
        <title>draft genome sequence of fig (Ficus carica).</title>
        <authorList>
            <person name="Takahashi T."/>
            <person name="Nishimura K."/>
        </authorList>
    </citation>
    <scope>NUCLEOTIDE SEQUENCE</scope>
</reference>
<protein>
    <submittedName>
        <fullName evidence="2">Uncharacterized protein</fullName>
    </submittedName>
</protein>
<dbReference type="EMBL" id="BTGU01000030">
    <property type="protein sequence ID" value="GMN49309.1"/>
    <property type="molecule type" value="Genomic_DNA"/>
</dbReference>
<organism evidence="2 3">
    <name type="scientific">Ficus carica</name>
    <name type="common">Common fig</name>
    <dbReference type="NCBI Taxonomy" id="3494"/>
    <lineage>
        <taxon>Eukaryota</taxon>
        <taxon>Viridiplantae</taxon>
        <taxon>Streptophyta</taxon>
        <taxon>Embryophyta</taxon>
        <taxon>Tracheophyta</taxon>
        <taxon>Spermatophyta</taxon>
        <taxon>Magnoliopsida</taxon>
        <taxon>eudicotyledons</taxon>
        <taxon>Gunneridae</taxon>
        <taxon>Pentapetalae</taxon>
        <taxon>rosids</taxon>
        <taxon>fabids</taxon>
        <taxon>Rosales</taxon>
        <taxon>Moraceae</taxon>
        <taxon>Ficeae</taxon>
        <taxon>Ficus</taxon>
    </lineage>
</organism>
<accession>A0AA88AB53</accession>
<evidence type="ECO:0000313" key="2">
    <source>
        <dbReference type="EMBL" id="GMN49309.1"/>
    </source>
</evidence>
<keyword evidence="3" id="KW-1185">Reference proteome</keyword>
<evidence type="ECO:0000256" key="1">
    <source>
        <dbReference type="SAM" id="MobiDB-lite"/>
    </source>
</evidence>
<feature type="region of interest" description="Disordered" evidence="1">
    <location>
        <begin position="13"/>
        <end position="67"/>
    </location>
</feature>
<dbReference type="AlphaFoldDB" id="A0AA88AB53"/>
<proteinExistence type="predicted"/>
<evidence type="ECO:0000313" key="3">
    <source>
        <dbReference type="Proteomes" id="UP001187192"/>
    </source>
</evidence>
<comment type="caution">
    <text evidence="2">The sequence shown here is derived from an EMBL/GenBank/DDBJ whole genome shotgun (WGS) entry which is preliminary data.</text>
</comment>
<sequence length="115" mass="12177">MAEWVVGVWAEKNPLAPPSRPTTNHPITSCPLKLVDGEEGRETHRRRSMKREGGGEGDEVLVDKPFGVLGVGEGGGATLGEDEAQELLGQLGGDGLAGCTIREGGVWGERKRMGK</sequence>
<gene>
    <name evidence="2" type="ORF">TIFTF001_018474</name>
</gene>
<name>A0AA88AB53_FICCA</name>
<dbReference type="Proteomes" id="UP001187192">
    <property type="component" value="Unassembled WGS sequence"/>
</dbReference>